<feature type="region of interest" description="Disordered" evidence="1">
    <location>
        <begin position="646"/>
        <end position="722"/>
    </location>
</feature>
<feature type="compositionally biased region" description="Acidic residues" evidence="1">
    <location>
        <begin position="987"/>
        <end position="996"/>
    </location>
</feature>
<reference evidence="3" key="2">
    <citation type="journal article" date="2021" name="Sci. Data">
        <title>Chromosome-scale genome sequencing, assembly and annotation of six genomes from subfamily Leishmaniinae.</title>
        <authorList>
            <person name="Almutairi H."/>
            <person name="Urbaniak M.D."/>
            <person name="Bates M.D."/>
            <person name="Jariyapan N."/>
            <person name="Kwakye-Nuako G."/>
            <person name="Thomaz Soccol V."/>
            <person name="Al-Salem W.S."/>
            <person name="Dillon R.J."/>
            <person name="Bates P.A."/>
            <person name="Gatherer D."/>
        </authorList>
    </citation>
    <scope>NUCLEOTIDE SEQUENCE [LARGE SCALE GENOMIC DNA]</scope>
</reference>
<comment type="caution">
    <text evidence="2">The sequence shown here is derived from an EMBL/GenBank/DDBJ whole genome shotgun (WGS) entry which is preliminary data.</text>
</comment>
<feature type="compositionally biased region" description="Polar residues" evidence="1">
    <location>
        <begin position="531"/>
        <end position="544"/>
    </location>
</feature>
<feature type="compositionally biased region" description="Low complexity" evidence="1">
    <location>
        <begin position="14"/>
        <end position="28"/>
    </location>
</feature>
<feature type="compositionally biased region" description="Basic and acidic residues" evidence="1">
    <location>
        <begin position="1"/>
        <end position="10"/>
    </location>
</feature>
<evidence type="ECO:0000313" key="2">
    <source>
        <dbReference type="EMBL" id="KAG5485682.1"/>
    </source>
</evidence>
<feature type="region of interest" description="Disordered" evidence="1">
    <location>
        <begin position="371"/>
        <end position="515"/>
    </location>
</feature>
<feature type="compositionally biased region" description="Polar residues" evidence="1">
    <location>
        <begin position="558"/>
        <end position="580"/>
    </location>
</feature>
<dbReference type="AlphaFoldDB" id="A0A836GPD0"/>
<dbReference type="RefSeq" id="XP_067065266.1">
    <property type="nucleotide sequence ID" value="XM_067208555.1"/>
</dbReference>
<feature type="region of interest" description="Disordered" evidence="1">
    <location>
        <begin position="1"/>
        <end position="46"/>
    </location>
</feature>
<dbReference type="EMBL" id="JAFHLR010000010">
    <property type="protein sequence ID" value="KAG5485682.1"/>
    <property type="molecule type" value="Genomic_DNA"/>
</dbReference>
<feature type="compositionally biased region" description="Low complexity" evidence="1">
    <location>
        <begin position="476"/>
        <end position="490"/>
    </location>
</feature>
<feature type="compositionally biased region" description="Polar residues" evidence="1">
    <location>
        <begin position="647"/>
        <end position="659"/>
    </location>
</feature>
<sequence length="1237" mass="133247">MDHSGSDERIGFPSSSSPSQANASRSASMSNTPRSPHAGSLRARRFPSQRLACPDGHHYSLNGSIGSAGGGVVALARLDNQELFGPYPPMPALQYRHQGDPIVSLVGHQSLDSMGDLFSSVSPTSQALAPAFSFYASKDNVTVPDYYAVQSPHSLPKSVAVIYSPASSPSDAFSRGADYVSARGMSVTEEDANEDRVKVRVEGYYENNRVGVLIPNDLPPSTLLYVLTASDGRDLMFKLMQYTLQISICFLTTPSLFSPEVQALTGPMAERLYRNYNTIRHGRSLFKMGRGLLNLFTLQTVCERMWVKYESGIARATCAVLMPIVSRLERGLLLMGASPLWGRYVSCRLLHWVQAAQGTAGQRHGEVLEGSVVLDRRTQQRMRAQPSTPSERGTSQLDEARAHHPEADKPHQSRTSQPSHPASPCATEEDRRTQASGADSERQPTTTNDGAAGNDKGRLPCLPSGHLSTEGWGGRTTPETATAAPTPNAASKCESSGPDALPRVTSTPAPADRVHNAGRKTLLRPLKRPSLISTPTRTGDSSVTGDDADDRLHVGAGSSITRNGTPLTTVPRSPSYGSITSQLMPELASGSGLTPGDGPLSVPNNWRVACAPTVPPSHSDELAVASTLPYASADSLRPLNPIGSFSAAASPSEATTKAEVTTDSSSTLDSADTRPPPPPSSPAPDMSTRAQAAAASSVDDTEHENQPERSAGTATCTIERNSHRTSSLRDRCRVLAYTSTSPLTAVLPVSELPVAASLKASFTLTDTDPPLAGKECKESDMSILSSSTTSIAHERRGVCAGALSTWLRELQPASAALPVRWRKSVLQFNPVLMALLGVRNLAAACRRFLRDMTLISTERFVAFTFIEANRRAITRAINRCWLLVSIIDLLLNTMRLLQPGWVKYATARQNINCRCGCGIDEELADKVRRTHGFIARRKADLFFPPLDLDYGAPFVSSIAYAEAADPANMMPACSRCGFLYREVPSETDQDAEEAEAADASGDASMLPSRTLTAVSKAATNTPHAERVATAPLGEDGHGVENHCSATRASVGAAGMTKREKPRWAHWSNEEGMLGESQLLQQRVRGPGTRRETSKRSDEAHQNLPVEQLEKRRGSHAMKDSIGGGHSTGEVRQHRKSGSARERPAESSAGILFVPWIMRKFFDYVWLLRVHPNLTSTVLLEARCIAELYLAYKYCFGNCETFMADAPLWAILNPYAALAGIVSAAVGMLRVIQSAPSS</sequence>
<accession>A0A836GPD0</accession>
<feature type="compositionally biased region" description="Polar residues" evidence="1">
    <location>
        <begin position="381"/>
        <end position="397"/>
    </location>
</feature>
<feature type="compositionally biased region" description="Basic and acidic residues" evidence="1">
    <location>
        <begin position="1088"/>
        <end position="1100"/>
    </location>
</feature>
<gene>
    <name evidence="2" type="ORF">LSCM4_06640</name>
</gene>
<reference evidence="3" key="1">
    <citation type="journal article" date="2021" name="Microbiol. Resour. Announc.">
        <title>LGAAP: Leishmaniinae Genome Assembly and Annotation Pipeline.</title>
        <authorList>
            <person name="Almutairi H."/>
            <person name="Urbaniak M.D."/>
            <person name="Bates M.D."/>
            <person name="Jariyapan N."/>
            <person name="Kwakye-Nuako G."/>
            <person name="Thomaz-Soccol V."/>
            <person name="Al-Salem W.S."/>
            <person name="Dillon R.J."/>
            <person name="Bates P.A."/>
            <person name="Gatherer D."/>
        </authorList>
    </citation>
    <scope>NUCLEOTIDE SEQUENCE [LARGE SCALE GENOMIC DNA]</scope>
</reference>
<evidence type="ECO:0000313" key="3">
    <source>
        <dbReference type="Proteomes" id="UP000674143"/>
    </source>
</evidence>
<protein>
    <submittedName>
        <fullName evidence="2">Uncharacterized protein</fullName>
    </submittedName>
</protein>
<keyword evidence="3" id="KW-1185">Reference proteome</keyword>
<organism evidence="2 3">
    <name type="scientific">Leishmania orientalis</name>
    <dbReference type="NCBI Taxonomy" id="2249476"/>
    <lineage>
        <taxon>Eukaryota</taxon>
        <taxon>Discoba</taxon>
        <taxon>Euglenozoa</taxon>
        <taxon>Kinetoplastea</taxon>
        <taxon>Metakinetoplastina</taxon>
        <taxon>Trypanosomatida</taxon>
        <taxon>Trypanosomatidae</taxon>
        <taxon>Leishmaniinae</taxon>
        <taxon>Leishmania</taxon>
    </lineage>
</organism>
<feature type="compositionally biased region" description="Low complexity" evidence="1">
    <location>
        <begin position="661"/>
        <end position="670"/>
    </location>
</feature>
<dbReference type="Proteomes" id="UP000674143">
    <property type="component" value="Unassembled WGS sequence"/>
</dbReference>
<feature type="compositionally biased region" description="Polar residues" evidence="1">
    <location>
        <begin position="1007"/>
        <end position="1022"/>
    </location>
</feature>
<feature type="region of interest" description="Disordered" evidence="1">
    <location>
        <begin position="530"/>
        <end position="580"/>
    </location>
</feature>
<dbReference type="GeneID" id="92362489"/>
<dbReference type="KEGG" id="loi:92362489"/>
<evidence type="ECO:0000256" key="1">
    <source>
        <dbReference type="SAM" id="MobiDB-lite"/>
    </source>
</evidence>
<name>A0A836GPD0_9TRYP</name>
<feature type="compositionally biased region" description="Basic and acidic residues" evidence="1">
    <location>
        <begin position="398"/>
        <end position="411"/>
    </location>
</feature>
<proteinExistence type="predicted"/>
<feature type="region of interest" description="Disordered" evidence="1">
    <location>
        <begin position="987"/>
        <end position="1142"/>
    </location>
</feature>